<evidence type="ECO:0000259" key="3">
    <source>
        <dbReference type="Pfam" id="PF23189"/>
    </source>
</evidence>
<name>A0ABU0ZDY4_9ACTN</name>
<dbReference type="Pfam" id="PF06792">
    <property type="entry name" value="UPF0261"/>
    <property type="match status" value="1"/>
</dbReference>
<dbReference type="EMBL" id="JAVHUY010000007">
    <property type="protein sequence ID" value="MDQ7904644.1"/>
    <property type="molecule type" value="Genomic_DNA"/>
</dbReference>
<reference evidence="4 5" key="1">
    <citation type="submission" date="2023-08" db="EMBL/GenBank/DDBJ databases">
        <title>Phytohabitans sansha sp. nov., isolated from marine sediment.</title>
        <authorList>
            <person name="Zhao Y."/>
            <person name="Yi K."/>
        </authorList>
    </citation>
    <scope>NUCLEOTIDE SEQUENCE [LARGE SCALE GENOMIC DNA]</scope>
    <source>
        <strain evidence="4 5">ZYX-F-186</strain>
    </source>
</reference>
<dbReference type="InterPro" id="IPR044122">
    <property type="entry name" value="UPF0261_N"/>
</dbReference>
<evidence type="ECO:0000313" key="4">
    <source>
        <dbReference type="EMBL" id="MDQ7904644.1"/>
    </source>
</evidence>
<gene>
    <name evidence="4" type="ORF">RB614_08925</name>
</gene>
<protein>
    <submittedName>
        <fullName evidence="4">Tm-1-like ATP-binding domain-containing protein</fullName>
    </submittedName>
</protein>
<accession>A0ABU0ZDY4</accession>
<comment type="caution">
    <text evidence="4">The sequence shown here is derived from an EMBL/GenBank/DDBJ whole genome shotgun (WGS) entry which is preliminary data.</text>
</comment>
<dbReference type="PANTHER" id="PTHR31862:SF1">
    <property type="entry name" value="UPF0261 DOMAIN PROTEIN (AFU_ORTHOLOGUE AFUA_1G10120)"/>
    <property type="match status" value="1"/>
</dbReference>
<evidence type="ECO:0000259" key="2">
    <source>
        <dbReference type="Pfam" id="PF06792"/>
    </source>
</evidence>
<dbReference type="InterPro" id="IPR056778">
    <property type="entry name" value="UPF0261_C"/>
</dbReference>
<feature type="region of interest" description="Disordered" evidence="1">
    <location>
        <begin position="253"/>
        <end position="281"/>
    </location>
</feature>
<dbReference type="Proteomes" id="UP001230908">
    <property type="component" value="Unassembled WGS sequence"/>
</dbReference>
<evidence type="ECO:0000256" key="1">
    <source>
        <dbReference type="SAM" id="MobiDB-lite"/>
    </source>
</evidence>
<proteinExistence type="predicted"/>
<dbReference type="Gene3D" id="3.40.50.12020">
    <property type="entry name" value="Uncharacterised protein family UPF0261, NN domain"/>
    <property type="match status" value="1"/>
</dbReference>
<feature type="domain" description="UPF0261" evidence="2">
    <location>
        <begin position="47"/>
        <end position="151"/>
    </location>
</feature>
<sequence length="281" mass="29885">MTTTPTVAVVATMDTKGREAEFLSAAVRRRGVLVKGFDISLRSSPEQHGTKSEVMRATVAAAARSLLDLVASGALDGVVAVGGGTGSWLARHILASLPLGMPKVLLTTVPGEEPRGDVVEIPTIVDVAGLNEMLRDVLDRGAETICALVRRNAVPSAPDGRSALAQTMFGVTTTGGEIARRRLEDLGYEPAVFHANGRGGRDMEALIAQGRFRGVLDWTLSEITDELLGGICSAGAERLTAAGYLRSSYRARSRWSTSPPRRRPRWRSGDESSTGTCPTCR</sequence>
<evidence type="ECO:0000313" key="5">
    <source>
        <dbReference type="Proteomes" id="UP001230908"/>
    </source>
</evidence>
<feature type="compositionally biased region" description="Polar residues" evidence="1">
    <location>
        <begin position="271"/>
        <end position="281"/>
    </location>
</feature>
<organism evidence="4 5">
    <name type="scientific">Phytohabitans maris</name>
    <dbReference type="NCBI Taxonomy" id="3071409"/>
    <lineage>
        <taxon>Bacteria</taxon>
        <taxon>Bacillati</taxon>
        <taxon>Actinomycetota</taxon>
        <taxon>Actinomycetes</taxon>
        <taxon>Micromonosporales</taxon>
        <taxon>Micromonosporaceae</taxon>
    </lineage>
</organism>
<dbReference type="Gene3D" id="3.40.50.12030">
    <property type="entry name" value="Uncharacterised protein family UPF0261, NC domain"/>
    <property type="match status" value="1"/>
</dbReference>
<dbReference type="Pfam" id="PF23189">
    <property type="entry name" value="UPF0261_C"/>
    <property type="match status" value="1"/>
</dbReference>
<dbReference type="PANTHER" id="PTHR31862">
    <property type="entry name" value="UPF0261 DOMAIN PROTEIN (AFU_ORTHOLOGUE AFUA_1G10120)"/>
    <property type="match status" value="1"/>
</dbReference>
<feature type="domain" description="UPF0261" evidence="3">
    <location>
        <begin position="162"/>
        <end position="243"/>
    </location>
</feature>
<keyword evidence="5" id="KW-1185">Reference proteome</keyword>
<dbReference type="InterPro" id="IPR051353">
    <property type="entry name" value="Tobamovirus_resist_UPF0261"/>
</dbReference>